<keyword evidence="1" id="KW-0732">Signal</keyword>
<accession>A0AA38CMN7</accession>
<dbReference type="Proteomes" id="UP000824469">
    <property type="component" value="Unassembled WGS sequence"/>
</dbReference>
<protein>
    <submittedName>
        <fullName evidence="2">Uncharacterized protein</fullName>
    </submittedName>
</protein>
<reference evidence="2 3" key="1">
    <citation type="journal article" date="2021" name="Nat. Plants">
        <title>The Taxus genome provides insights into paclitaxel biosynthesis.</title>
        <authorList>
            <person name="Xiong X."/>
            <person name="Gou J."/>
            <person name="Liao Q."/>
            <person name="Li Y."/>
            <person name="Zhou Q."/>
            <person name="Bi G."/>
            <person name="Li C."/>
            <person name="Du R."/>
            <person name="Wang X."/>
            <person name="Sun T."/>
            <person name="Guo L."/>
            <person name="Liang H."/>
            <person name="Lu P."/>
            <person name="Wu Y."/>
            <person name="Zhang Z."/>
            <person name="Ro D.K."/>
            <person name="Shang Y."/>
            <person name="Huang S."/>
            <person name="Yan J."/>
        </authorList>
    </citation>
    <scope>NUCLEOTIDE SEQUENCE [LARGE SCALE GENOMIC DNA]</scope>
    <source>
        <strain evidence="2">Ta-2019</strain>
    </source>
</reference>
<sequence>MTVVSLIAIIIQLSKAKSTRVTNTVKACSQAWDLLRFVDSIDCHLQGEENMDGFDTGTDEVSMAADKEFFRLQQLYETLSVNEQKSSPQINIEFAKNLYKVPEELLKTEKLLEDKCEKVQDLVGWAEHSLRNVIASCLSKMPELLAKQCRKWAEGFEDVMLHNLGLQLSLAWWKDG</sequence>
<dbReference type="AlphaFoldDB" id="A0AA38CMN7"/>
<proteinExistence type="predicted"/>
<feature type="signal peptide" evidence="1">
    <location>
        <begin position="1"/>
        <end position="16"/>
    </location>
</feature>
<evidence type="ECO:0000313" key="2">
    <source>
        <dbReference type="EMBL" id="KAH9299279.1"/>
    </source>
</evidence>
<evidence type="ECO:0000313" key="3">
    <source>
        <dbReference type="Proteomes" id="UP000824469"/>
    </source>
</evidence>
<gene>
    <name evidence="2" type="ORF">KI387_030961</name>
</gene>
<evidence type="ECO:0000256" key="1">
    <source>
        <dbReference type="SAM" id="SignalP"/>
    </source>
</evidence>
<name>A0AA38CMN7_TAXCH</name>
<dbReference type="EMBL" id="JAHRHJ020000010">
    <property type="protein sequence ID" value="KAH9299279.1"/>
    <property type="molecule type" value="Genomic_DNA"/>
</dbReference>
<organism evidence="2 3">
    <name type="scientific">Taxus chinensis</name>
    <name type="common">Chinese yew</name>
    <name type="synonym">Taxus wallichiana var. chinensis</name>
    <dbReference type="NCBI Taxonomy" id="29808"/>
    <lineage>
        <taxon>Eukaryota</taxon>
        <taxon>Viridiplantae</taxon>
        <taxon>Streptophyta</taxon>
        <taxon>Embryophyta</taxon>
        <taxon>Tracheophyta</taxon>
        <taxon>Spermatophyta</taxon>
        <taxon>Pinopsida</taxon>
        <taxon>Pinidae</taxon>
        <taxon>Conifers II</taxon>
        <taxon>Cupressales</taxon>
        <taxon>Taxaceae</taxon>
        <taxon>Taxus</taxon>
    </lineage>
</organism>
<feature type="chain" id="PRO_5041253162" evidence="1">
    <location>
        <begin position="17"/>
        <end position="176"/>
    </location>
</feature>
<comment type="caution">
    <text evidence="2">The sequence shown here is derived from an EMBL/GenBank/DDBJ whole genome shotgun (WGS) entry which is preliminary data.</text>
</comment>
<keyword evidence="3" id="KW-1185">Reference proteome</keyword>